<sequence length="68" mass="7241">MNGRNEKTILGDEELSAVSGGRFKRQGKIPGYVAPTVLFDDGMNILTTDPSTSNIAYDSPFTPIPAPA</sequence>
<organism evidence="1 2">
    <name type="scientific">Anaeromyxobacter oryzae</name>
    <dbReference type="NCBI Taxonomy" id="2918170"/>
    <lineage>
        <taxon>Bacteria</taxon>
        <taxon>Pseudomonadati</taxon>
        <taxon>Myxococcota</taxon>
        <taxon>Myxococcia</taxon>
        <taxon>Myxococcales</taxon>
        <taxon>Cystobacterineae</taxon>
        <taxon>Anaeromyxobacteraceae</taxon>
        <taxon>Anaeromyxobacter</taxon>
    </lineage>
</organism>
<accession>A0ABM7WZ53</accession>
<keyword evidence="2" id="KW-1185">Reference proteome</keyword>
<dbReference type="RefSeq" id="WP_248353323.1">
    <property type="nucleotide sequence ID" value="NZ_AP025591.1"/>
</dbReference>
<reference evidence="2" key="1">
    <citation type="journal article" date="2022" name="Int. J. Syst. Evol. Microbiol.">
        <title>Anaeromyxobacter oryzae sp. nov., Anaeromyxobacter diazotrophicus sp. nov. and Anaeromyxobacter paludicola sp. nov., isolated from paddy soils.</title>
        <authorList>
            <person name="Itoh H."/>
            <person name="Xu Z."/>
            <person name="Mise K."/>
            <person name="Masuda Y."/>
            <person name="Ushijima N."/>
            <person name="Hayakawa C."/>
            <person name="Shiratori Y."/>
            <person name="Senoo K."/>
        </authorList>
    </citation>
    <scope>NUCLEOTIDE SEQUENCE [LARGE SCALE GENOMIC DNA]</scope>
    <source>
        <strain evidence="2">Red232</strain>
    </source>
</reference>
<proteinExistence type="predicted"/>
<gene>
    <name evidence="1" type="ORF">AMOR_38210</name>
</gene>
<name>A0ABM7WZ53_9BACT</name>
<dbReference type="Proteomes" id="UP001162891">
    <property type="component" value="Chromosome"/>
</dbReference>
<protein>
    <submittedName>
        <fullName evidence="1">Uncharacterized protein</fullName>
    </submittedName>
</protein>
<evidence type="ECO:0000313" key="2">
    <source>
        <dbReference type="Proteomes" id="UP001162891"/>
    </source>
</evidence>
<dbReference type="EMBL" id="AP025591">
    <property type="protein sequence ID" value="BDG04825.1"/>
    <property type="molecule type" value="Genomic_DNA"/>
</dbReference>
<evidence type="ECO:0000313" key="1">
    <source>
        <dbReference type="EMBL" id="BDG04825.1"/>
    </source>
</evidence>